<protein>
    <submittedName>
        <fullName evidence="1">Acyl-CoA dehydrogenase</fullName>
    </submittedName>
</protein>
<dbReference type="SUPFAM" id="SSF56645">
    <property type="entry name" value="Acyl-CoA dehydrogenase NM domain-like"/>
    <property type="match status" value="1"/>
</dbReference>
<dbReference type="InterPro" id="IPR037069">
    <property type="entry name" value="AcylCoA_DH/ox_N_sf"/>
</dbReference>
<name>A0ABV2UV25_9ACTN</name>
<evidence type="ECO:0000313" key="2">
    <source>
        <dbReference type="Proteomes" id="UP001550210"/>
    </source>
</evidence>
<evidence type="ECO:0000313" key="1">
    <source>
        <dbReference type="EMBL" id="MET9845397.1"/>
    </source>
</evidence>
<organism evidence="1 2">
    <name type="scientific">Streptomyces ossamyceticus</name>
    <dbReference type="NCBI Taxonomy" id="249581"/>
    <lineage>
        <taxon>Bacteria</taxon>
        <taxon>Bacillati</taxon>
        <taxon>Actinomycetota</taxon>
        <taxon>Actinomycetes</taxon>
        <taxon>Kitasatosporales</taxon>
        <taxon>Streptomycetaceae</taxon>
        <taxon>Streptomyces</taxon>
    </lineage>
</organism>
<dbReference type="Proteomes" id="UP001550210">
    <property type="component" value="Unassembled WGS sequence"/>
</dbReference>
<reference evidence="1 2" key="1">
    <citation type="submission" date="2024-06" db="EMBL/GenBank/DDBJ databases">
        <title>The Natural Products Discovery Center: Release of the First 8490 Sequenced Strains for Exploring Actinobacteria Biosynthetic Diversity.</title>
        <authorList>
            <person name="Kalkreuter E."/>
            <person name="Kautsar S.A."/>
            <person name="Yang D."/>
            <person name="Bader C.D."/>
            <person name="Teijaro C.N."/>
            <person name="Fluegel L."/>
            <person name="Davis C.M."/>
            <person name="Simpson J.R."/>
            <person name="Lauterbach L."/>
            <person name="Steele A.D."/>
            <person name="Gui C."/>
            <person name="Meng S."/>
            <person name="Li G."/>
            <person name="Viehrig K."/>
            <person name="Ye F."/>
            <person name="Su P."/>
            <person name="Kiefer A.F."/>
            <person name="Nichols A."/>
            <person name="Cepeda A.J."/>
            <person name="Yan W."/>
            <person name="Fan B."/>
            <person name="Jiang Y."/>
            <person name="Adhikari A."/>
            <person name="Zheng C.-J."/>
            <person name="Schuster L."/>
            <person name="Cowan T.M."/>
            <person name="Smanski M.J."/>
            <person name="Chevrette M.G."/>
            <person name="De Carvalho L.P.S."/>
            <person name="Shen B."/>
        </authorList>
    </citation>
    <scope>NUCLEOTIDE SEQUENCE [LARGE SCALE GENOMIC DNA]</scope>
    <source>
        <strain evidence="1 2">NPDC006434</strain>
    </source>
</reference>
<sequence length="592" mass="61106">MTEAGPGAGVPVVAVRQVGPPRQVLPPRGPAARRGALEAVLGDPGDAANPLGDAGVLAAERRGDLPLGGEPSLASFGLHEDFVPEEHGGRLAGLDEAAALLRAVFRRDAALGRGYGSASLGAALYAWCFGTAGQRAATARLLLAGERIAGGAAVEEGLTATAADGAPLRLTGRTTALVNAPRAAGLVVVPRHAGTGAGPDGESVLLLRRGDLPPGAVGQLSPYDVGVPPRIPAGELVLDDWAVPAGAVIGEVGDGQWVTRRVAQARLPLLPSMAVGCADTALRAVLTAVLTERGGVRGMRSRVTRRTVVSAFADLLAADCLSLVTLRSLHLMPERSSIWSAAARYLVLRLLQEGVGDLMTVLGTDSMRDGDGLGTFHKQVRDLAAMPPGPAGSAAALATLLPQLPTLARRSWTAQGQPAPEELFRPDGPVPPLAGARLKLAAADDGLTVLLARARDGLADEGLADWPTALSDELAALRDQCRRLPELDPAVLANPRGFALGERYALLAAAAACLGVWRTARRAGTGGFLAEQAWLLTALGRISVRLGLPVTAASADHEDVLLAEAVRRCREGHSLDLYDTALGTPARHREKG</sequence>
<dbReference type="InterPro" id="IPR009100">
    <property type="entry name" value="AcylCoA_DH/oxidase_NM_dom_sf"/>
</dbReference>
<dbReference type="RefSeq" id="WP_355396224.1">
    <property type="nucleotide sequence ID" value="NZ_JBEXPZ010000014.1"/>
</dbReference>
<dbReference type="Gene3D" id="1.20.140.10">
    <property type="entry name" value="Butyryl-CoA Dehydrogenase, subunit A, domain 3"/>
    <property type="match status" value="1"/>
</dbReference>
<keyword evidence="2" id="KW-1185">Reference proteome</keyword>
<comment type="caution">
    <text evidence="1">The sequence shown here is derived from an EMBL/GenBank/DDBJ whole genome shotgun (WGS) entry which is preliminary data.</text>
</comment>
<dbReference type="EMBL" id="JBEXPZ010000014">
    <property type="protein sequence ID" value="MET9845397.1"/>
    <property type="molecule type" value="Genomic_DNA"/>
</dbReference>
<accession>A0ABV2UV25</accession>
<dbReference type="Gene3D" id="1.10.540.10">
    <property type="entry name" value="Acyl-CoA dehydrogenase/oxidase, N-terminal domain"/>
    <property type="match status" value="1"/>
</dbReference>
<proteinExistence type="predicted"/>
<gene>
    <name evidence="1" type="ORF">ABZZ21_12580</name>
</gene>